<evidence type="ECO:0000313" key="3">
    <source>
        <dbReference type="EMBL" id="GDY31188.1"/>
    </source>
</evidence>
<name>A0A4D4J944_9PSEU</name>
<feature type="transmembrane region" description="Helical" evidence="1">
    <location>
        <begin position="210"/>
        <end position="233"/>
    </location>
</feature>
<dbReference type="GO" id="GO:0004175">
    <property type="term" value="F:endopeptidase activity"/>
    <property type="evidence" value="ECO:0007669"/>
    <property type="project" value="UniProtKB-ARBA"/>
</dbReference>
<reference evidence="4" key="1">
    <citation type="submission" date="2019-04" db="EMBL/GenBank/DDBJ databases">
        <title>Draft genome sequence of Pseudonocardiaceae bacterium SL3-2-4.</title>
        <authorList>
            <person name="Ningsih F."/>
            <person name="Yokota A."/>
            <person name="Sakai Y."/>
            <person name="Nanatani K."/>
            <person name="Yabe S."/>
            <person name="Oetari A."/>
            <person name="Sjamsuridzal W."/>
        </authorList>
    </citation>
    <scope>NUCLEOTIDE SEQUENCE [LARGE SCALE GENOMIC DNA]</scope>
    <source>
        <strain evidence="4">SL3-2-4</strain>
    </source>
</reference>
<keyword evidence="4" id="KW-1185">Reference proteome</keyword>
<dbReference type="Proteomes" id="UP000298860">
    <property type="component" value="Unassembled WGS sequence"/>
</dbReference>
<feature type="transmembrane region" description="Helical" evidence="1">
    <location>
        <begin position="31"/>
        <end position="51"/>
    </location>
</feature>
<evidence type="ECO:0000313" key="4">
    <source>
        <dbReference type="Proteomes" id="UP000298860"/>
    </source>
</evidence>
<dbReference type="Pfam" id="PF02517">
    <property type="entry name" value="Rce1-like"/>
    <property type="match status" value="1"/>
</dbReference>
<keyword evidence="1" id="KW-1133">Transmembrane helix</keyword>
<proteinExistence type="predicted"/>
<evidence type="ECO:0000256" key="1">
    <source>
        <dbReference type="SAM" id="Phobius"/>
    </source>
</evidence>
<feature type="transmembrane region" description="Helical" evidence="1">
    <location>
        <begin position="121"/>
        <end position="141"/>
    </location>
</feature>
<organism evidence="3 4">
    <name type="scientific">Gandjariella thermophila</name>
    <dbReference type="NCBI Taxonomy" id="1931992"/>
    <lineage>
        <taxon>Bacteria</taxon>
        <taxon>Bacillati</taxon>
        <taxon>Actinomycetota</taxon>
        <taxon>Actinomycetes</taxon>
        <taxon>Pseudonocardiales</taxon>
        <taxon>Pseudonocardiaceae</taxon>
        <taxon>Gandjariella</taxon>
    </lineage>
</organism>
<keyword evidence="1" id="KW-0472">Membrane</keyword>
<sequence>MALRDWVLPERPAGIVTIDEAEQRRAATWELLIVFSITLGLSALRSLLSLLDSLLKPGPLNRQSVALNVPQAAAHLIDLLLQLANVLQLAAWGALGVYLLWRTGTRAREIGLDRRHPAGDLAKGVGLAALIGIPGLGFYLLARALGLNLTVLPSTLTDTWWRAPVLVLAAIGNAWAEEALVVGYLITRLRQFGWRENRSLLASAVLRGSYHLYQGFGGFLGNVVMGLVFGRAWQRTNRLWALVVAHALLDVVAFVGYTVLHGHVRWLP</sequence>
<feature type="domain" description="CAAX prenyl protease 2/Lysostaphin resistance protein A-like" evidence="2">
    <location>
        <begin position="160"/>
        <end position="251"/>
    </location>
</feature>
<dbReference type="OrthoDB" id="4453618at2"/>
<accession>A0A4D4J944</accession>
<evidence type="ECO:0000259" key="2">
    <source>
        <dbReference type="Pfam" id="PF02517"/>
    </source>
</evidence>
<protein>
    <submittedName>
        <fullName evidence="3">CAAX amino protease</fullName>
    </submittedName>
</protein>
<feature type="transmembrane region" description="Helical" evidence="1">
    <location>
        <begin position="79"/>
        <end position="101"/>
    </location>
</feature>
<dbReference type="AlphaFoldDB" id="A0A4D4J944"/>
<keyword evidence="3" id="KW-0645">Protease</keyword>
<keyword evidence="3" id="KW-0378">Hydrolase</keyword>
<comment type="caution">
    <text evidence="3">The sequence shown here is derived from an EMBL/GenBank/DDBJ whole genome shotgun (WGS) entry which is preliminary data.</text>
</comment>
<dbReference type="GO" id="GO:0006508">
    <property type="term" value="P:proteolysis"/>
    <property type="evidence" value="ECO:0007669"/>
    <property type="project" value="UniProtKB-KW"/>
</dbReference>
<gene>
    <name evidence="3" type="ORF">GTS_28210</name>
</gene>
<dbReference type="InterPro" id="IPR003675">
    <property type="entry name" value="Rce1/LyrA-like_dom"/>
</dbReference>
<feature type="transmembrane region" description="Helical" evidence="1">
    <location>
        <begin position="239"/>
        <end position="260"/>
    </location>
</feature>
<dbReference type="EMBL" id="BJFL01000012">
    <property type="protein sequence ID" value="GDY31188.1"/>
    <property type="molecule type" value="Genomic_DNA"/>
</dbReference>
<keyword evidence="1" id="KW-0812">Transmembrane</keyword>
<dbReference type="GO" id="GO:0080120">
    <property type="term" value="P:CAAX-box protein maturation"/>
    <property type="evidence" value="ECO:0007669"/>
    <property type="project" value="UniProtKB-ARBA"/>
</dbReference>